<keyword evidence="1" id="KW-0732">Signal</keyword>
<gene>
    <name evidence="3" type="ORF">JYZ213_LOCUS15536</name>
</gene>
<feature type="transmembrane region" description="Helical" evidence="2">
    <location>
        <begin position="2906"/>
        <end position="2932"/>
    </location>
</feature>
<accession>A0A814G0F8</accession>
<comment type="caution">
    <text evidence="3">The sequence shown here is derived from an EMBL/GenBank/DDBJ whole genome shotgun (WGS) entry which is preliminary data.</text>
</comment>
<dbReference type="EMBL" id="CAJNOG010000135">
    <property type="protein sequence ID" value="CAF0992468.1"/>
    <property type="molecule type" value="Genomic_DNA"/>
</dbReference>
<feature type="transmembrane region" description="Helical" evidence="2">
    <location>
        <begin position="72"/>
        <end position="105"/>
    </location>
</feature>
<feature type="transmembrane region" description="Helical" evidence="2">
    <location>
        <begin position="167"/>
        <end position="189"/>
    </location>
</feature>
<keyword evidence="2" id="KW-1133">Transmembrane helix</keyword>
<feature type="transmembrane region" description="Helical" evidence="2">
    <location>
        <begin position="1719"/>
        <end position="1743"/>
    </location>
</feature>
<dbReference type="PANTHER" id="PTHR44103:SF1">
    <property type="entry name" value="PROPROTEIN CONVERTASE P"/>
    <property type="match status" value="1"/>
</dbReference>
<proteinExistence type="predicted"/>
<dbReference type="InterPro" id="IPR028994">
    <property type="entry name" value="Integrin_alpha_N"/>
</dbReference>
<dbReference type="Proteomes" id="UP000663845">
    <property type="component" value="Unassembled WGS sequence"/>
</dbReference>
<protein>
    <submittedName>
        <fullName evidence="3">Uncharacterized protein</fullName>
    </submittedName>
</protein>
<feature type="transmembrane region" description="Helical" evidence="2">
    <location>
        <begin position="506"/>
        <end position="527"/>
    </location>
</feature>
<feature type="transmembrane region" description="Helical" evidence="2">
    <location>
        <begin position="1292"/>
        <end position="1310"/>
    </location>
</feature>
<organism evidence="3 4">
    <name type="scientific">Adineta steineri</name>
    <dbReference type="NCBI Taxonomy" id="433720"/>
    <lineage>
        <taxon>Eukaryota</taxon>
        <taxon>Metazoa</taxon>
        <taxon>Spiralia</taxon>
        <taxon>Gnathifera</taxon>
        <taxon>Rotifera</taxon>
        <taxon>Eurotatoria</taxon>
        <taxon>Bdelloidea</taxon>
        <taxon>Adinetida</taxon>
        <taxon>Adinetidae</taxon>
        <taxon>Adineta</taxon>
    </lineage>
</organism>
<evidence type="ECO:0000313" key="4">
    <source>
        <dbReference type="Proteomes" id="UP000663845"/>
    </source>
</evidence>
<evidence type="ECO:0000256" key="2">
    <source>
        <dbReference type="SAM" id="Phobius"/>
    </source>
</evidence>
<dbReference type="InterPro" id="IPR013517">
    <property type="entry name" value="FG-GAP"/>
</dbReference>
<keyword evidence="2" id="KW-0472">Membrane</keyword>
<evidence type="ECO:0000256" key="1">
    <source>
        <dbReference type="ARBA" id="ARBA00022729"/>
    </source>
</evidence>
<reference evidence="3" key="1">
    <citation type="submission" date="2021-02" db="EMBL/GenBank/DDBJ databases">
        <authorList>
            <person name="Nowell W R."/>
        </authorList>
    </citation>
    <scope>NUCLEOTIDE SEQUENCE</scope>
</reference>
<feature type="transmembrane region" description="Helical" evidence="2">
    <location>
        <begin position="2385"/>
        <end position="2418"/>
    </location>
</feature>
<dbReference type="SUPFAM" id="SSF69318">
    <property type="entry name" value="Integrin alpha N-terminal domain"/>
    <property type="match status" value="4"/>
</dbReference>
<evidence type="ECO:0000313" key="3">
    <source>
        <dbReference type="EMBL" id="CAF0992468.1"/>
    </source>
</evidence>
<feature type="transmembrane region" description="Helical" evidence="2">
    <location>
        <begin position="2819"/>
        <end position="2841"/>
    </location>
</feature>
<keyword evidence="2" id="KW-0812">Transmembrane</keyword>
<feature type="transmembrane region" description="Helical" evidence="2">
    <location>
        <begin position="2484"/>
        <end position="2502"/>
    </location>
</feature>
<dbReference type="Gene3D" id="2.130.10.130">
    <property type="entry name" value="Integrin alpha, N-terminal"/>
    <property type="match status" value="5"/>
</dbReference>
<feature type="transmembrane region" description="Helical" evidence="2">
    <location>
        <begin position="1193"/>
        <end position="1226"/>
    </location>
</feature>
<dbReference type="Gene3D" id="2.30.30.100">
    <property type="match status" value="1"/>
</dbReference>
<dbReference type="PANTHER" id="PTHR44103">
    <property type="entry name" value="PROPROTEIN CONVERTASE P"/>
    <property type="match status" value="1"/>
</dbReference>
<sequence>MSTLDTGLTYFDVNILVNDSASTRFPPNTSLSTIVKALLIEEWNQVFSFDLYYEQCAPSKCTYSQKVRTTDFLGIIIFVISIIGGLIAGVRLIASLLIKMIAFLWKIKRRPKTPQQPASSLSFSRIKQNIFKLIKLLPTILSNLNIFPRRTFGGHFHSDKAKYFGQLSTRLYIILLIITMIVLAFYNVIQSRTIIKTFDKPNIDVYNSLLLTHSDTLQCRCSSISSTYNYFVQIQPVFHQICLSPFISEQWRTMITSKLYPDLSIYHDRDYRRFLSSHLQLLFGLCSEAMQSVNSSIDQLLSSFFLTDQLVSPTTIASRINSLVNSSQLNAPNSFVSRLSLIRSINYGNAIMSAYGTNFQYIVPWGNPPYPAAITQALIYDDECSCALNMNCTTQAGFILDDLSTIKPINGLKIGCTPSEALFSSTLECFYDISCINLILEFVDNDNMLYSPLSSNNSRFSMNSTVLDLIANVFIEDWLTSIDYPEYFNQCLPSSCSYQYIQRFNWLYTVTVLLGLYGGLSFIFKWLCPKIILLFNQIYQYYRKRRNTIGPISSTTVATITNTTSTLNENHINNTTTDAYTISSILPPSSSMLIITDDFNGDTYLDLALVDDELGNLNIFIGDNNGTFTAPSIYVIGSDNDPKFITAGDLNNDNYIDLAVANSNSDTIGIFFGYGNGAFQTQQIISTGFVHSPSRLVIGDFNDDHNLDIVVNGMQLGIMFGLGNGYLDSATVLCDDDVSNGSWIIAADFNNDTHLDLIVSYYSDGMIRILLSNGHGYFYLWMTLTLEKFSSLDSFTIADLNNDNRPDLVIANSNRNYIAIFIQNNNGSFGQQTTYSTGVYGSMWTVVVGDFNNDGQFDLAATLSLRREVNIWLGIGNGTFLEPSMFSTGSISRPTTMITGDFNSDNKLDFIVLDMSSANVTGFYGWAAMDWDGFKGTHFRFLSTLCQLANKTVTDAIQRFGIQSFITLNVTTETSFNIQLHIIVNEFAQSFITNFDLLIQTVQLLTQTDQPYTIYYNALLFYLTTQEEINGAQYARVGFQFTGPTNAETNSVPCICATDPHCQIPVLDPVNTTTLSDGHQFSEVIGSMQSCYVVDSVLLSTLECYYSHSCVSILYKYINKSMSIIDIGLSYFDVNILVNDSASTRFPPNTSLSTIVKALLIEEWNPVFSFDQYYEQCAPSKCTYSQKVRTTDFLGVIIFVISIIGGLIAGVRLIASLLIKMIAVLWEIKRRPKIPQQPTSSISFSRIKQTIFKLIKLLPTILFNLNIFSRRTFGGHFHSDKAKYFGQLSTRLYIILLIITMIILTLYNVIQSRIIIKTFDKPDIDIYNSLLLTHSDTLQCRCSSVSSTYNHFIQIQPVFHQICLSSFISEQWRMIITLKLYPDLSIYHDRDYRRFLSSHLQLLSGLCSEAMQSVNSSIDQLLSSFFLTDQLLSPTTLESRINSLVNSSQSNAPNSFVSRLSLLRSINYGNAIMSAYGTNFQYIVPWGSQPYPAAITQALIYDDECSCALNMNCTTQAGFILDDLSTIIPINGLKIGCTPSEALFSSTLECFYDISCINLILQSVDNDDMLYSPLSSNNSRFLINSTVLDLITNVFMEDWLTSIDYPKYFNQCLPSSCSYQYIQRFNWLYTVTVLLGFYGGLSFIFKWLCPQIILLFNQIYQYYRKRRNTIELISSTTVATITNTTSTLNENHISNTTTDACTTSSILLPKQFTSRMHRYIILGMILFGSLLATMIVVSIYLNWKANMNHTTSTVLSTNDSTTSTTSLLSAEPSCALTFDQSNLFTFYLSSSNMPIITDDFNGDTYLDLALVDDELGNLNIFIGDNNGTFTAPSIYVIGSDNDPKFITAGDLNNDNHIDLAVVNYNSDTIGIFFGYGNGNFQTQQIISTGFVHSPSTLVIGDFNDDHHLDIVVNGIQSGIMFGLGNGYLDSATVLCDDDGSNGDLIIATDFDNDTHLDLIASYRYDDMIRILLNNGYGYFYLWMTLTLEKFSTIASFTIADLNNDNRPDLVIANSAKNYIAIFIQNNNGSFGQQTTYPTGVNSRIDTVVVGDFNNDGQVDLAATLSYKERVNIWVGIGNGTFLLSSMFSTESISAPATMITGDFNSDNKLDFIVLDMDSANVLISINTCTHFRFLSTLCQLANKTVTDAIQRFGIQSFITLNVTTETSFNIQLHIIVNQFAQSFITNFDLLIQTVQLLTQTDQPYTIYYNALLFYLETQEEINGAQYARFGFQFAGPTNAETKSVPCICATDPQCQTPVFDPVNTTILSDGHQFSEVIGSMQSCYVVDSVLLSTLECYYLHSCVSILYKYINKSISAYDTGLSYFDVNILVNDSASTRFPPNTSLSTIVKALLIEEWNQVYSFDQYYEQCAPSKCTYSQKVRTTDFLGVTIFMISIIGGLIAGVRLIASLLIKMLAFLWKIKRRPKVPQQPASSLSFSRIKQNIFKLIKLLPTILSNLNIFPRRTFRGHFHSDKAKYFGQLSTRLYIILLITTMIILTFYNVIQSRIITKTFDKPTIDVYNSLLLTHSDTLQCRCSSISSTYNYFVQIQPVFHQICLSPFISEQWRTMITSKLYPDLSMYHDRDYRRFLSSHLQLLSGLCSEAMQSVYSSIDQLLSSFFLTDQLVSPTTLASRINSLVNSSQLNAPNSFVSRLSLIRSINYGNAIMSAYGTNFQYIIPWGNPPYPAAITQALIYDDECSCTLNMNCTTQAGFILDDLSTIKPINGLKIGCTPSEALFSSTLECFYNISCINLILQSVDNDNMLYPPLSSNNSRFSMNSTVLDLITNVFIEDWLTSIDYLKYFNQCSPSSCSYQYIQRFNWLYTVTVLLGFYGGLSFIFKWLCPKIILLFNQIYQYYRKRRNTIGPISTTTVTTITNTLNENHINNTTTDTSTTFLVLSPKQFTSRMYCYIILEMILFGSLLATMIVVSIYLNWKANMNHTTLPVLSTTVRTTDSTTSTTSILATEPSCALTFNQSNLFTFNLSSSTTPIIIDDFNGDTYLDLALVDDKLVNLNIFIGNNNGTFIAPSIYVIGSDNDPQFIAAGDLNNDNHIDLVVANSNSDTIGIFFGYGNGNFQTQQIISTGFVHSPSRLVIGDFNDDHHLDIVVKGMQLGIMFGLGNGYLDNATVLCDDNLSNGDLITATDFDNDEHLDLVAWYSTDDTIRILLNNGYGYFYLWMTLTLEKFSTTNSFTTADLNNDNRSDLVIANSNKNYIAIFIQNNNGSFGQQTTYPTGVYSRIDTVVVGDFNNDGQVDLAATLILRKQVIIWVGIGNGTFLMSSMFSTGSTSAPTTMITGDFNSDNKLDFIVLDMYSNNVLISINTCDCCIQNISKK</sequence>
<feature type="transmembrane region" description="Helical" evidence="2">
    <location>
        <begin position="1627"/>
        <end position="1656"/>
    </location>
</feature>
<name>A0A814G0F8_9BILA</name>
<dbReference type="Pfam" id="PF13517">
    <property type="entry name" value="FG-GAP_3"/>
    <property type="match status" value="6"/>
</dbReference>